<organism evidence="2">
    <name type="scientific">Rhipicephalus pulchellus</name>
    <name type="common">Yellow backed tick</name>
    <name type="synonym">Dermacentor pulchellus</name>
    <dbReference type="NCBI Taxonomy" id="72859"/>
    <lineage>
        <taxon>Eukaryota</taxon>
        <taxon>Metazoa</taxon>
        <taxon>Ecdysozoa</taxon>
        <taxon>Arthropoda</taxon>
        <taxon>Chelicerata</taxon>
        <taxon>Arachnida</taxon>
        <taxon>Acari</taxon>
        <taxon>Parasitiformes</taxon>
        <taxon>Ixodida</taxon>
        <taxon>Ixodoidea</taxon>
        <taxon>Ixodidae</taxon>
        <taxon>Rhipicephalinae</taxon>
        <taxon>Rhipicephalus</taxon>
        <taxon>Rhipicephalus</taxon>
    </lineage>
</organism>
<dbReference type="InterPro" id="IPR012674">
    <property type="entry name" value="Calycin"/>
</dbReference>
<dbReference type="EMBL" id="GACK01000046">
    <property type="protein sequence ID" value="JAA64988.1"/>
    <property type="molecule type" value="mRNA"/>
</dbReference>
<dbReference type="Gene3D" id="2.40.128.20">
    <property type="match status" value="1"/>
</dbReference>
<protein>
    <submittedName>
        <fullName evidence="2">Putative group viii salivary lipocalin</fullName>
    </submittedName>
</protein>
<evidence type="ECO:0000256" key="1">
    <source>
        <dbReference type="SAM" id="SignalP"/>
    </source>
</evidence>
<name>L7MMU4_RHIPC</name>
<feature type="signal peptide" evidence="1">
    <location>
        <begin position="1"/>
        <end position="24"/>
    </location>
</feature>
<proteinExistence type="evidence at transcript level"/>
<feature type="chain" id="PRO_5003981952" evidence="1">
    <location>
        <begin position="25"/>
        <end position="181"/>
    </location>
</feature>
<feature type="non-terminal residue" evidence="2">
    <location>
        <position position="181"/>
    </location>
</feature>
<accession>L7MMU4</accession>
<dbReference type="AlphaFoldDB" id="L7MMU4"/>
<reference evidence="2" key="1">
    <citation type="submission" date="2012-11" db="EMBL/GenBank/DDBJ databases">
        <authorList>
            <person name="Lucero-Rivera Y.E."/>
            <person name="Tovar-Ramirez D."/>
        </authorList>
    </citation>
    <scope>NUCLEOTIDE SEQUENCE</scope>
    <source>
        <tissue evidence="2">Salivary gland</tissue>
    </source>
</reference>
<reference evidence="2" key="2">
    <citation type="journal article" date="2015" name="J. Proteomics">
        <title>Sexual differences in the sialomes of the zebra tick, Rhipicephalus pulchellus.</title>
        <authorList>
            <person name="Tan A.W."/>
            <person name="Francischetti I.M."/>
            <person name="Slovak M."/>
            <person name="Kini R.M."/>
            <person name="Ribeiro J.M."/>
        </authorList>
    </citation>
    <scope>NUCLEOTIDE SEQUENCE</scope>
    <source>
        <tissue evidence="2">Salivary gland</tissue>
    </source>
</reference>
<sequence length="181" mass="20922">MKLQLFALLALYVLVFFDTSTSYGQTIMPGTSVDEVVLVGYSRSLEQEGWSCVSSKFKGKEGEWINRTLEYRFKWINETVRFDQDESSKISIRVSSDVLEVGKETWFRRYTGGNTMYQIRYYDNVSLILSNCIDGVNVLQPCSFWVKKQYLNNITQLAKANFTELCNETQFVGYEPEACKP</sequence>
<evidence type="ECO:0000313" key="2">
    <source>
        <dbReference type="EMBL" id="JAA64988.1"/>
    </source>
</evidence>
<keyword evidence="1" id="KW-0732">Signal</keyword>